<dbReference type="OrthoDB" id="19182at2759"/>
<dbReference type="EMBL" id="CAHIKZ030000658">
    <property type="protein sequence ID" value="CAE1231879.1"/>
    <property type="molecule type" value="Genomic_DNA"/>
</dbReference>
<dbReference type="InterPro" id="IPR006555">
    <property type="entry name" value="ATP-dep_Helicase_C"/>
</dbReference>
<keyword evidence="22" id="KW-1185">Reference proteome</keyword>
<dbReference type="GO" id="GO:0005634">
    <property type="term" value="C:nucleus"/>
    <property type="evidence" value="ECO:0007669"/>
    <property type="project" value="UniProtKB-SubCell"/>
</dbReference>
<dbReference type="GO" id="GO:0005524">
    <property type="term" value="F:ATP binding"/>
    <property type="evidence" value="ECO:0007669"/>
    <property type="project" value="UniProtKB-KW"/>
</dbReference>
<dbReference type="GO" id="GO:0016818">
    <property type="term" value="F:hydrolase activity, acting on acid anhydrides, in phosphorus-containing anhydrides"/>
    <property type="evidence" value="ECO:0007669"/>
    <property type="project" value="InterPro"/>
</dbReference>
<dbReference type="GO" id="GO:0051539">
    <property type="term" value="F:4 iron, 4 sulfur cluster binding"/>
    <property type="evidence" value="ECO:0007669"/>
    <property type="project" value="UniProtKB-KW"/>
</dbReference>
<comment type="subcellular location">
    <subcellularLocation>
        <location evidence="2">Nucleus</location>
    </subcellularLocation>
</comment>
<dbReference type="PANTHER" id="PTHR11472">
    <property type="entry name" value="DNA REPAIR DEAD HELICASE RAD3/XP-D SUBFAMILY MEMBER"/>
    <property type="match status" value="1"/>
</dbReference>
<feature type="compositionally biased region" description="Basic and acidic residues" evidence="19">
    <location>
        <begin position="86"/>
        <end position="95"/>
    </location>
</feature>
<comment type="similarity">
    <text evidence="3">Belongs to the DEAD box helicase family. DEAH subfamily.</text>
</comment>
<keyword evidence="4" id="KW-0004">4Fe-4S</keyword>
<keyword evidence="14" id="KW-0413">Isomerase</keyword>
<dbReference type="SMART" id="SM00488">
    <property type="entry name" value="DEXDc2"/>
    <property type="match status" value="1"/>
</dbReference>
<dbReference type="PROSITE" id="PS51193">
    <property type="entry name" value="HELICASE_ATP_BIND_2"/>
    <property type="match status" value="1"/>
</dbReference>
<dbReference type="SMART" id="SM00491">
    <property type="entry name" value="HELICc2"/>
    <property type="match status" value="1"/>
</dbReference>
<dbReference type="AlphaFoldDB" id="A0A812BJ25"/>
<evidence type="ECO:0000256" key="19">
    <source>
        <dbReference type="SAM" id="MobiDB-lite"/>
    </source>
</evidence>
<evidence type="ECO:0000256" key="8">
    <source>
        <dbReference type="ARBA" id="ARBA00022801"/>
    </source>
</evidence>
<evidence type="ECO:0000256" key="17">
    <source>
        <dbReference type="ARBA" id="ARBA00048954"/>
    </source>
</evidence>
<dbReference type="CDD" id="cd18788">
    <property type="entry name" value="SF2_C_XPD"/>
    <property type="match status" value="1"/>
</dbReference>
<evidence type="ECO:0000256" key="1">
    <source>
        <dbReference type="ARBA" id="ARBA00001966"/>
    </source>
</evidence>
<name>A0A812BJ25_ACAPH</name>
<evidence type="ECO:0000256" key="4">
    <source>
        <dbReference type="ARBA" id="ARBA00022485"/>
    </source>
</evidence>
<dbReference type="InterPro" id="IPR006554">
    <property type="entry name" value="Helicase-like_DEXD_c2"/>
</dbReference>
<evidence type="ECO:0000256" key="12">
    <source>
        <dbReference type="ARBA" id="ARBA00023014"/>
    </source>
</evidence>
<dbReference type="EC" id="5.6.2.3" evidence="16"/>
<dbReference type="GO" id="GO:0003677">
    <property type="term" value="F:DNA binding"/>
    <property type="evidence" value="ECO:0007669"/>
    <property type="project" value="InterPro"/>
</dbReference>
<evidence type="ECO:0000256" key="2">
    <source>
        <dbReference type="ARBA" id="ARBA00004123"/>
    </source>
</evidence>
<evidence type="ECO:0000256" key="16">
    <source>
        <dbReference type="ARBA" id="ARBA00044969"/>
    </source>
</evidence>
<evidence type="ECO:0000256" key="10">
    <source>
        <dbReference type="ARBA" id="ARBA00022840"/>
    </source>
</evidence>
<dbReference type="InterPro" id="IPR014001">
    <property type="entry name" value="Helicase_ATP-bd"/>
</dbReference>
<dbReference type="Proteomes" id="UP000597762">
    <property type="component" value="Unassembled WGS sequence"/>
</dbReference>
<evidence type="ECO:0000256" key="7">
    <source>
        <dbReference type="ARBA" id="ARBA00022763"/>
    </source>
</evidence>
<accession>A0A812BJ25</accession>
<organism evidence="21 22">
    <name type="scientific">Acanthosepion pharaonis</name>
    <name type="common">Pharaoh cuttlefish</name>
    <name type="synonym">Sepia pharaonis</name>
    <dbReference type="NCBI Taxonomy" id="158019"/>
    <lineage>
        <taxon>Eukaryota</taxon>
        <taxon>Metazoa</taxon>
        <taxon>Spiralia</taxon>
        <taxon>Lophotrochozoa</taxon>
        <taxon>Mollusca</taxon>
        <taxon>Cephalopoda</taxon>
        <taxon>Coleoidea</taxon>
        <taxon>Decapodiformes</taxon>
        <taxon>Sepiida</taxon>
        <taxon>Sepiina</taxon>
        <taxon>Sepiidae</taxon>
        <taxon>Acanthosepion</taxon>
    </lineage>
</organism>
<gene>
    <name evidence="21" type="ORF">SPHA_18273</name>
</gene>
<evidence type="ECO:0000256" key="11">
    <source>
        <dbReference type="ARBA" id="ARBA00023004"/>
    </source>
</evidence>
<evidence type="ECO:0000256" key="15">
    <source>
        <dbReference type="ARBA" id="ARBA00023242"/>
    </source>
</evidence>
<dbReference type="SMART" id="SM00487">
    <property type="entry name" value="DEXDc"/>
    <property type="match status" value="1"/>
</dbReference>
<evidence type="ECO:0000313" key="21">
    <source>
        <dbReference type="EMBL" id="CAE1231879.1"/>
    </source>
</evidence>
<comment type="caution">
    <text evidence="21">The sequence shown here is derived from an EMBL/GenBank/DDBJ whole genome shotgun (WGS) entry which is preliminary data.</text>
</comment>
<keyword evidence="13" id="KW-0234">DNA repair</keyword>
<dbReference type="Pfam" id="PF06733">
    <property type="entry name" value="DEAD_2"/>
    <property type="match status" value="1"/>
</dbReference>
<feature type="region of interest" description="Disordered" evidence="19">
    <location>
        <begin position="80"/>
        <end position="106"/>
    </location>
</feature>
<dbReference type="InterPro" id="IPR045028">
    <property type="entry name" value="DinG/Rad3-like"/>
</dbReference>
<keyword evidence="9" id="KW-0347">Helicase</keyword>
<feature type="domain" description="Helicase ATP-binding" evidence="20">
    <location>
        <begin position="1"/>
        <end position="432"/>
    </location>
</feature>
<evidence type="ECO:0000256" key="6">
    <source>
        <dbReference type="ARBA" id="ARBA00022741"/>
    </source>
</evidence>
<keyword evidence="11" id="KW-0408">Iron</keyword>
<keyword evidence="15" id="KW-0539">Nucleus</keyword>
<dbReference type="GO" id="GO:0006289">
    <property type="term" value="P:nucleotide-excision repair"/>
    <property type="evidence" value="ECO:0007669"/>
    <property type="project" value="TreeGrafter"/>
</dbReference>
<keyword evidence="7" id="KW-0227">DNA damage</keyword>
<dbReference type="InterPro" id="IPR010614">
    <property type="entry name" value="RAD3-like_helicase_DEAD"/>
</dbReference>
<comment type="cofactor">
    <cofactor evidence="1">
        <name>[4Fe-4S] cluster</name>
        <dbReference type="ChEBI" id="CHEBI:49883"/>
    </cofactor>
</comment>
<reference evidence="21" key="1">
    <citation type="submission" date="2021-01" db="EMBL/GenBank/DDBJ databases">
        <authorList>
            <person name="Li R."/>
            <person name="Bekaert M."/>
        </authorList>
    </citation>
    <scope>NUCLEOTIDE SEQUENCE</scope>
    <source>
        <strain evidence="21">Farmed</strain>
    </source>
</reference>
<dbReference type="InterPro" id="IPR027417">
    <property type="entry name" value="P-loop_NTPase"/>
</dbReference>
<evidence type="ECO:0000256" key="13">
    <source>
        <dbReference type="ARBA" id="ARBA00023204"/>
    </source>
</evidence>
<evidence type="ECO:0000256" key="9">
    <source>
        <dbReference type="ARBA" id="ARBA00022806"/>
    </source>
</evidence>
<evidence type="ECO:0000313" key="22">
    <source>
        <dbReference type="Proteomes" id="UP000597762"/>
    </source>
</evidence>
<evidence type="ECO:0000256" key="18">
    <source>
        <dbReference type="ARBA" id="ARBA00082714"/>
    </source>
</evidence>
<dbReference type="PANTHER" id="PTHR11472:SF47">
    <property type="entry name" value="FANCONI ANEMIA GROUP J PROTEIN"/>
    <property type="match status" value="1"/>
</dbReference>
<dbReference type="Gene3D" id="3.40.50.300">
    <property type="entry name" value="P-loop containing nucleotide triphosphate hydrolases"/>
    <property type="match status" value="3"/>
</dbReference>
<dbReference type="GO" id="GO:1990918">
    <property type="term" value="P:double-strand break repair involved in meiotic recombination"/>
    <property type="evidence" value="ECO:0007669"/>
    <property type="project" value="TreeGrafter"/>
</dbReference>
<evidence type="ECO:0000256" key="3">
    <source>
        <dbReference type="ARBA" id="ARBA00008792"/>
    </source>
</evidence>
<evidence type="ECO:0000259" key="20">
    <source>
        <dbReference type="PROSITE" id="PS51193"/>
    </source>
</evidence>
<keyword evidence="8 21" id="KW-0378">Hydrolase</keyword>
<keyword evidence="12" id="KW-0411">Iron-sulfur</keyword>
<comment type="catalytic activity">
    <reaction evidence="17">
        <text>ATP + H2O = ADP + phosphate + H(+)</text>
        <dbReference type="Rhea" id="RHEA:13065"/>
        <dbReference type="ChEBI" id="CHEBI:15377"/>
        <dbReference type="ChEBI" id="CHEBI:15378"/>
        <dbReference type="ChEBI" id="CHEBI:30616"/>
        <dbReference type="ChEBI" id="CHEBI:43474"/>
        <dbReference type="ChEBI" id="CHEBI:456216"/>
        <dbReference type="EC" id="5.6.2.3"/>
    </reaction>
</comment>
<dbReference type="Pfam" id="PF13307">
    <property type="entry name" value="Helicase_C_2"/>
    <property type="match status" value="1"/>
</dbReference>
<dbReference type="SUPFAM" id="SSF52540">
    <property type="entry name" value="P-loop containing nucleoside triphosphate hydrolases"/>
    <property type="match status" value="2"/>
</dbReference>
<dbReference type="InterPro" id="IPR014013">
    <property type="entry name" value="Helic_SF1/SF2_ATP-bd_DinG/Rad3"/>
</dbReference>
<dbReference type="GO" id="GO:0043139">
    <property type="term" value="F:5'-3' DNA helicase activity"/>
    <property type="evidence" value="ECO:0007669"/>
    <property type="project" value="UniProtKB-EC"/>
</dbReference>
<proteinExistence type="inferred from homology"/>
<dbReference type="FunFam" id="3.40.50.300:FF:000731">
    <property type="entry name" value="Fanconi anemia group J protein homolog"/>
    <property type="match status" value="1"/>
</dbReference>
<keyword evidence="10" id="KW-0067">ATP-binding</keyword>
<keyword evidence="5" id="KW-0479">Metal-binding</keyword>
<dbReference type="GO" id="GO:0046872">
    <property type="term" value="F:metal ion binding"/>
    <property type="evidence" value="ECO:0007669"/>
    <property type="project" value="UniProtKB-KW"/>
</dbReference>
<evidence type="ECO:0000256" key="5">
    <source>
        <dbReference type="ARBA" id="ARBA00022723"/>
    </source>
</evidence>
<protein>
    <recommendedName>
        <fullName evidence="16">DNA 5'-3' helicase</fullName>
        <ecNumber evidence="16">5.6.2.3</ecNumber>
    </recommendedName>
    <alternativeName>
        <fullName evidence="18">DNA 5'-3' helicase FANCJ</fullName>
    </alternativeName>
</protein>
<sequence>MFPFKPYPTQFDMMSKILRGLDKRQNCLLESPTGSGKTLALLCSSLAWQQTEYAKLESEIDEQKNYVPCEACQESESETLLNNNNNDHHKEEQKKNNNNPCCVQEVTNDDTSNETFTAVSTHHMNNICPDDDDEDFVDLDHHLKSRRSNQKTKLSHPHVTIAYEMPDQHQHTHPSCSTTNNTLNTSPCKKPVSTTDKKECTCQCNENKGGRTPKRKVPIIFFGSRTHKQLKQVIKELKQSQYKNVKMSVLGSRDLMCINQRVKNMSSITEGCKNLLETDFCRFHHKLKKFCTQRDIKNAGLTEAWDIEDLLKVCRKNSISACPYFLSRSLLSQSNIIFCPYNYFIDPIIRQNVGIELSGNIVIVDEAHNIEGSCREATSFSITKTAFINLKKEILKLLTYNQNLKEYNILLNLAQQFISLIDTYSNQLNQKDFNQSCKIWSGFDIVAQMVNIDIGPKDYNFILNNFKNLCADIEKRKEKKNVFVSSLSSTSFSTLEQLFIIFGFFYANDLKNAEDFRMAIVKSISTFQVFEPVKKKSHKTTQLQIPTQEFTLHLWCMNPGVAFGDFHATHSVILTSGTLSPMISFQSELQMPFQISMEGRHVITPSQVWIGSLGSGPSGKQLKATYKIAETYMFQDELGSLVLDVCLKVPNGVLCFLSSYTFLDKLTKRWQTTGVWEKILKRKAIIAEPRSGKKEVFEKIWTQFLQYADGQFPSEDETKFDDNHENNNDNEDVKEDLRDGALFLAVCRGKLSEGTDFANNSARAVITVGIPYPYVNDVQIGLKKEYNEMHKTSRHLLSGSEWFEIQAYRALNQALGRCIRHKDDWGAIILVDDRFLHGEKYVKGLSKWVRAMLKPHYNYYAAMKSLEHFARKKSNGDNVNHVDSEQSILDTTLTKNTSEQSFKNMTAMNTKRFTNRKKRHCTGGINAPRKKVKSIVFEPPEEENSEVICQTCQETLLTVHQIIARKPKVPPFLMNIFAKNLRSTEIFFLDTLKSSCEELDHLVPITSSDNGIALNSAWFPDLACCVQYLQCPKCPAIKARNPVSPIIGAKVVIGTNEYSTGQVWLLGSTVKINHSH</sequence>
<keyword evidence="6" id="KW-0547">Nucleotide-binding</keyword>
<evidence type="ECO:0000256" key="14">
    <source>
        <dbReference type="ARBA" id="ARBA00023235"/>
    </source>
</evidence>